<accession>A0ABR8CZH2</accession>
<dbReference type="InterPro" id="IPR019775">
    <property type="entry name" value="WD40_repeat_CS"/>
</dbReference>
<dbReference type="Pfam" id="PF25173">
    <property type="entry name" value="Beta-prop_WDR3_1st"/>
    <property type="match status" value="1"/>
</dbReference>
<dbReference type="Gene3D" id="1.10.510.10">
    <property type="entry name" value="Transferase(Phosphotransferase) domain 1"/>
    <property type="match status" value="1"/>
</dbReference>
<evidence type="ECO:0000256" key="2">
    <source>
        <dbReference type="ARBA" id="ARBA00022737"/>
    </source>
</evidence>
<dbReference type="PANTHER" id="PTHR19848">
    <property type="entry name" value="WD40 REPEAT PROTEIN"/>
    <property type="match status" value="1"/>
</dbReference>
<dbReference type="SMART" id="SM00320">
    <property type="entry name" value="WD40"/>
    <property type="match status" value="7"/>
</dbReference>
<feature type="repeat" description="WD" evidence="3">
    <location>
        <begin position="428"/>
        <end position="469"/>
    </location>
</feature>
<dbReference type="PRINTS" id="PR00320">
    <property type="entry name" value="GPROTEINBRPT"/>
</dbReference>
<evidence type="ECO:0000259" key="4">
    <source>
        <dbReference type="PROSITE" id="PS50011"/>
    </source>
</evidence>
<dbReference type="SUPFAM" id="SSF56112">
    <property type="entry name" value="Protein kinase-like (PK-like)"/>
    <property type="match status" value="1"/>
</dbReference>
<dbReference type="CDD" id="cd14014">
    <property type="entry name" value="STKc_PknB_like"/>
    <property type="match status" value="1"/>
</dbReference>
<name>A0ABR8CZH2_9NOST</name>
<keyword evidence="5" id="KW-0808">Transferase</keyword>
<sequence>MLCCLNPDCLMPQNPDGRMYCQSCNTLLIPLLRGHYRIIKMLSDEGGFSRTYLSEDIDKLNELCVVKQFAPKVQESSAMKKAVELFKKEAQRLQHLGEHDQIPALLAYFEQNNYLFLVQQLINGDNLQEELRQGVVYNEDKIVEFLWDLLPVLKYIHERGVIHRDIKPQNIIRRYSDRKLVLIDFGAAKQLTATMQTQLGTTIGSLGYTPIEQMQLGKAYPASDLFSLGATCFHLLTGISPSKLWIKQGYGWIDSWPQHWQTSGGNKKANERLVKILNKLLETDSQKRYQSADEVIHDLIDLRSLLSPSKTAIQKSAIAPTPDPTSTFLTAPTTQKQPTKFLNGKFKQQLLINTVIALLGLGGIWYLQTIPQLVPQSADSTQPYTLKGHSSDVNSVTFSPDGQFLATGSDDKTIKVWNLKTRQKIHTLNGHYGWVWAVAIAPDGKTLASAGADKTIKLWNLATGEEIRTLKGHSQGVATIAFSPDGKTLASGSLDKTIKLWNLETGKEIRTLQGHTNAIANIAFSPDGKTLASGSWDSTIKLWNLTTNREIRTLQGHTDIVMSVAFSPDGKTLASGSKDKTIRLWNLATGETIRTLKGHSDKVNSVAYLKNNAVLASGSNDNTIKLWNPTTGEIMRTLKRDSGYIYSVAISPDGQNLASGGSAENIIKIWPMSW</sequence>
<dbReference type="InterPro" id="IPR011009">
    <property type="entry name" value="Kinase-like_dom_sf"/>
</dbReference>
<dbReference type="RefSeq" id="WP_190468772.1">
    <property type="nucleotide sequence ID" value="NZ_JACJSG010000007.1"/>
</dbReference>
<evidence type="ECO:0000313" key="5">
    <source>
        <dbReference type="EMBL" id="MBD2500283.1"/>
    </source>
</evidence>
<reference evidence="5 6" key="1">
    <citation type="journal article" date="2020" name="ISME J.">
        <title>Comparative genomics reveals insights into cyanobacterial evolution and habitat adaptation.</title>
        <authorList>
            <person name="Chen M.Y."/>
            <person name="Teng W.K."/>
            <person name="Zhao L."/>
            <person name="Hu C.X."/>
            <person name="Zhou Y.K."/>
            <person name="Han B.P."/>
            <person name="Song L.R."/>
            <person name="Shu W.S."/>
        </authorList>
    </citation>
    <scope>NUCLEOTIDE SEQUENCE [LARGE SCALE GENOMIC DNA]</scope>
    <source>
        <strain evidence="5 6">FACHB-119</strain>
    </source>
</reference>
<dbReference type="PROSITE" id="PS50294">
    <property type="entry name" value="WD_REPEATS_REGION"/>
    <property type="match status" value="6"/>
</dbReference>
<dbReference type="PROSITE" id="PS00678">
    <property type="entry name" value="WD_REPEATS_1"/>
    <property type="match status" value="5"/>
</dbReference>
<dbReference type="InterPro" id="IPR020472">
    <property type="entry name" value="WD40_PAC1"/>
</dbReference>
<feature type="repeat" description="WD" evidence="3">
    <location>
        <begin position="554"/>
        <end position="595"/>
    </location>
</feature>
<dbReference type="PANTHER" id="PTHR19848:SF8">
    <property type="entry name" value="F-BOX AND WD REPEAT DOMAIN CONTAINING 7"/>
    <property type="match status" value="1"/>
</dbReference>
<feature type="repeat" description="WD" evidence="3">
    <location>
        <begin position="386"/>
        <end position="427"/>
    </location>
</feature>
<feature type="repeat" description="WD" evidence="3">
    <location>
        <begin position="512"/>
        <end position="553"/>
    </location>
</feature>
<evidence type="ECO:0000256" key="3">
    <source>
        <dbReference type="PROSITE-ProRule" id="PRU00221"/>
    </source>
</evidence>
<keyword evidence="6" id="KW-1185">Reference proteome</keyword>
<keyword evidence="5" id="KW-0723">Serine/threonine-protein kinase</keyword>
<dbReference type="InterPro" id="IPR001680">
    <property type="entry name" value="WD40_rpt"/>
</dbReference>
<proteinExistence type="predicted"/>
<dbReference type="InterPro" id="IPR000719">
    <property type="entry name" value="Prot_kinase_dom"/>
</dbReference>
<dbReference type="PROSITE" id="PS50011">
    <property type="entry name" value="PROTEIN_KINASE_DOM"/>
    <property type="match status" value="1"/>
</dbReference>
<comment type="caution">
    <text evidence="5">The sequence shown here is derived from an EMBL/GenBank/DDBJ whole genome shotgun (WGS) entry which is preliminary data.</text>
</comment>
<dbReference type="CDD" id="cd00200">
    <property type="entry name" value="WD40"/>
    <property type="match status" value="1"/>
</dbReference>
<dbReference type="Proteomes" id="UP000661112">
    <property type="component" value="Unassembled WGS sequence"/>
</dbReference>
<dbReference type="InterPro" id="IPR015943">
    <property type="entry name" value="WD40/YVTN_repeat-like_dom_sf"/>
</dbReference>
<dbReference type="Pfam" id="PF00400">
    <property type="entry name" value="WD40"/>
    <property type="match status" value="2"/>
</dbReference>
<dbReference type="Gene3D" id="2.130.10.10">
    <property type="entry name" value="YVTN repeat-like/Quinoprotein amine dehydrogenase"/>
    <property type="match status" value="4"/>
</dbReference>
<keyword evidence="2" id="KW-0677">Repeat</keyword>
<dbReference type="SUPFAM" id="SSF50978">
    <property type="entry name" value="WD40 repeat-like"/>
    <property type="match status" value="1"/>
</dbReference>
<dbReference type="GO" id="GO:0004674">
    <property type="term" value="F:protein serine/threonine kinase activity"/>
    <property type="evidence" value="ECO:0007669"/>
    <property type="project" value="UniProtKB-KW"/>
</dbReference>
<dbReference type="SMART" id="SM00220">
    <property type="entry name" value="S_TKc"/>
    <property type="match status" value="1"/>
</dbReference>
<evidence type="ECO:0000313" key="6">
    <source>
        <dbReference type="Proteomes" id="UP000661112"/>
    </source>
</evidence>
<keyword evidence="5" id="KW-0418">Kinase</keyword>
<dbReference type="PROSITE" id="PS50082">
    <property type="entry name" value="WD_REPEATS_2"/>
    <property type="match status" value="6"/>
</dbReference>
<keyword evidence="1 3" id="KW-0853">WD repeat</keyword>
<dbReference type="NCBIfam" id="NF045510">
    <property type="entry name" value="4Cys_prefix_kin"/>
    <property type="match status" value="1"/>
</dbReference>
<dbReference type="InterPro" id="IPR036322">
    <property type="entry name" value="WD40_repeat_dom_sf"/>
</dbReference>
<protein>
    <submittedName>
        <fullName evidence="5">Serine/threonine protein kinase</fullName>
    </submittedName>
</protein>
<organism evidence="5 6">
    <name type="scientific">Anabaena azotica FACHB-119</name>
    <dbReference type="NCBI Taxonomy" id="947527"/>
    <lineage>
        <taxon>Bacteria</taxon>
        <taxon>Bacillati</taxon>
        <taxon>Cyanobacteriota</taxon>
        <taxon>Cyanophyceae</taxon>
        <taxon>Nostocales</taxon>
        <taxon>Nostocaceae</taxon>
        <taxon>Anabaena</taxon>
        <taxon>Anabaena azotica</taxon>
    </lineage>
</organism>
<feature type="repeat" description="WD" evidence="3">
    <location>
        <begin position="470"/>
        <end position="511"/>
    </location>
</feature>
<dbReference type="EMBL" id="JACJSG010000007">
    <property type="protein sequence ID" value="MBD2500283.1"/>
    <property type="molecule type" value="Genomic_DNA"/>
</dbReference>
<evidence type="ECO:0000256" key="1">
    <source>
        <dbReference type="ARBA" id="ARBA00022574"/>
    </source>
</evidence>
<gene>
    <name evidence="5" type="ORF">H6G83_06555</name>
</gene>
<feature type="repeat" description="WD" evidence="3">
    <location>
        <begin position="596"/>
        <end position="637"/>
    </location>
</feature>
<feature type="domain" description="Protein kinase" evidence="4">
    <location>
        <begin position="37"/>
        <end position="300"/>
    </location>
</feature>
<dbReference type="Pfam" id="PF00069">
    <property type="entry name" value="Pkinase"/>
    <property type="match status" value="1"/>
</dbReference>